<dbReference type="InterPro" id="IPR039355">
    <property type="entry name" value="Transcription_factor_GATA"/>
</dbReference>
<dbReference type="PANTHER" id="PTHR10071:SF281">
    <property type="entry name" value="BOX A-BINDING FACTOR-RELATED"/>
    <property type="match status" value="1"/>
</dbReference>
<evidence type="ECO:0000259" key="13">
    <source>
        <dbReference type="PROSITE" id="PS50114"/>
    </source>
</evidence>
<keyword evidence="4 11" id="KW-0863">Zinc-finger</keyword>
<dbReference type="FunFam" id="3.30.50.10:FF:000032">
    <property type="entry name" value="Transcription factor GATA-3"/>
    <property type="match status" value="1"/>
</dbReference>
<evidence type="ECO:0000256" key="5">
    <source>
        <dbReference type="ARBA" id="ARBA00022833"/>
    </source>
</evidence>
<dbReference type="PIRSF" id="PIRSF003027">
    <property type="entry name" value="TF_GATA-1/2/3"/>
    <property type="match status" value="1"/>
</dbReference>
<feature type="compositionally biased region" description="Polar residues" evidence="12">
    <location>
        <begin position="1"/>
        <end position="20"/>
    </location>
</feature>
<keyword evidence="9" id="KW-0804">Transcription</keyword>
<dbReference type="GO" id="GO:0045944">
    <property type="term" value="P:positive regulation of transcription by RNA polymerase II"/>
    <property type="evidence" value="ECO:0007669"/>
    <property type="project" value="TreeGrafter"/>
</dbReference>
<dbReference type="Proteomes" id="UP001162480">
    <property type="component" value="Chromosome 1"/>
</dbReference>
<dbReference type="GO" id="GO:0005634">
    <property type="term" value="C:nucleus"/>
    <property type="evidence" value="ECO:0007669"/>
    <property type="project" value="UniProtKB-SubCell"/>
</dbReference>
<evidence type="ECO:0000256" key="1">
    <source>
        <dbReference type="ARBA" id="ARBA00004123"/>
    </source>
</evidence>
<dbReference type="CDD" id="cd00202">
    <property type="entry name" value="ZnF_GATA"/>
    <property type="match status" value="2"/>
</dbReference>
<dbReference type="Pfam" id="PF00320">
    <property type="entry name" value="GATA"/>
    <property type="match status" value="2"/>
</dbReference>
<keyword evidence="8" id="KW-0010">Activator</keyword>
<dbReference type="InterPro" id="IPR000679">
    <property type="entry name" value="Znf_GATA"/>
</dbReference>
<keyword evidence="6" id="KW-0805">Transcription regulation</keyword>
<evidence type="ECO:0000256" key="8">
    <source>
        <dbReference type="ARBA" id="ARBA00023159"/>
    </source>
</evidence>
<dbReference type="PROSITE" id="PS50114">
    <property type="entry name" value="GATA_ZN_FINGER_2"/>
    <property type="match status" value="2"/>
</dbReference>
<gene>
    <name evidence="14" type="ORF">OCTVUL_1B008974</name>
</gene>
<evidence type="ECO:0000256" key="11">
    <source>
        <dbReference type="PIRSR" id="PIRSR003027-1"/>
    </source>
</evidence>
<dbReference type="GO" id="GO:0000981">
    <property type="term" value="F:DNA-binding transcription factor activity, RNA polymerase II-specific"/>
    <property type="evidence" value="ECO:0007669"/>
    <property type="project" value="InterPro"/>
</dbReference>
<evidence type="ECO:0000256" key="4">
    <source>
        <dbReference type="ARBA" id="ARBA00022771"/>
    </source>
</evidence>
<evidence type="ECO:0000256" key="7">
    <source>
        <dbReference type="ARBA" id="ARBA00023125"/>
    </source>
</evidence>
<dbReference type="GO" id="GO:0045165">
    <property type="term" value="P:cell fate commitment"/>
    <property type="evidence" value="ECO:0007669"/>
    <property type="project" value="TreeGrafter"/>
</dbReference>
<dbReference type="Gene3D" id="3.30.50.10">
    <property type="entry name" value="Erythroid Transcription Factor GATA-1, subunit A"/>
    <property type="match status" value="2"/>
</dbReference>
<evidence type="ECO:0000313" key="15">
    <source>
        <dbReference type="Proteomes" id="UP001162480"/>
    </source>
</evidence>
<feature type="region of interest" description="Disordered" evidence="12">
    <location>
        <begin position="1"/>
        <end position="72"/>
    </location>
</feature>
<reference evidence="14" key="1">
    <citation type="submission" date="2023-08" db="EMBL/GenBank/DDBJ databases">
        <authorList>
            <person name="Alioto T."/>
            <person name="Alioto T."/>
            <person name="Gomez Garrido J."/>
        </authorList>
    </citation>
    <scope>NUCLEOTIDE SEQUENCE</scope>
</reference>
<keyword evidence="3" id="KW-0677">Repeat</keyword>
<dbReference type="SUPFAM" id="SSF57716">
    <property type="entry name" value="Glucocorticoid receptor-like (DNA-binding domain)"/>
    <property type="match status" value="2"/>
</dbReference>
<dbReference type="EMBL" id="OX597814">
    <property type="protein sequence ID" value="CAI9714716.1"/>
    <property type="molecule type" value="Genomic_DNA"/>
</dbReference>
<feature type="zinc finger region" description="GATA-type 2" evidence="11">
    <location>
        <begin position="251"/>
        <end position="275"/>
    </location>
</feature>
<feature type="compositionally biased region" description="Low complexity" evidence="12">
    <location>
        <begin position="29"/>
        <end position="41"/>
    </location>
</feature>
<evidence type="ECO:0000256" key="6">
    <source>
        <dbReference type="ARBA" id="ARBA00023015"/>
    </source>
</evidence>
<dbReference type="FunFam" id="3.30.50.10:FF:000001">
    <property type="entry name" value="GATA transcription factor (GATAd)"/>
    <property type="match status" value="1"/>
</dbReference>
<proteinExistence type="predicted"/>
<feature type="domain" description="GATA-type" evidence="13">
    <location>
        <begin position="245"/>
        <end position="298"/>
    </location>
</feature>
<feature type="compositionally biased region" description="Basic and acidic residues" evidence="12">
    <location>
        <begin position="63"/>
        <end position="72"/>
    </location>
</feature>
<dbReference type="InterPro" id="IPR013088">
    <property type="entry name" value="Znf_NHR/GATA"/>
</dbReference>
<dbReference type="GO" id="GO:0000122">
    <property type="term" value="P:negative regulation of transcription by RNA polymerase II"/>
    <property type="evidence" value="ECO:0007669"/>
    <property type="project" value="TreeGrafter"/>
</dbReference>
<keyword evidence="15" id="KW-1185">Reference proteome</keyword>
<evidence type="ECO:0000256" key="3">
    <source>
        <dbReference type="ARBA" id="ARBA00022737"/>
    </source>
</evidence>
<dbReference type="InterPro" id="IPR016374">
    <property type="entry name" value="TF_GATA-2/3"/>
</dbReference>
<dbReference type="PANTHER" id="PTHR10071">
    <property type="entry name" value="TRANSCRIPTION FACTOR GATA FAMILY MEMBER"/>
    <property type="match status" value="1"/>
</dbReference>
<dbReference type="PRINTS" id="PR00619">
    <property type="entry name" value="GATAZNFINGER"/>
</dbReference>
<keyword evidence="2 11" id="KW-0479">Metal-binding</keyword>
<accession>A0AA36AG46</accession>
<comment type="subcellular location">
    <subcellularLocation>
        <location evidence="1">Nucleus</location>
    </subcellularLocation>
</comment>
<feature type="domain" description="GATA-type" evidence="13">
    <location>
        <begin position="191"/>
        <end position="245"/>
    </location>
</feature>
<dbReference type="GO" id="GO:0008270">
    <property type="term" value="F:zinc ion binding"/>
    <property type="evidence" value="ECO:0007669"/>
    <property type="project" value="UniProtKB-KW"/>
</dbReference>
<evidence type="ECO:0000256" key="12">
    <source>
        <dbReference type="SAM" id="MobiDB-lite"/>
    </source>
</evidence>
<feature type="zinc finger region" description="GATA-type 1" evidence="11">
    <location>
        <begin position="197"/>
        <end position="221"/>
    </location>
</feature>
<name>A0AA36AG46_OCTVU</name>
<keyword evidence="7" id="KW-0238">DNA-binding</keyword>
<sequence>MAHSSPSWMNPFSKSLTHPNATAPLSVHPPTSIATSSSFSFPPTPPKDTSPDSINGGANHGDYNTENKPFKAVDENDHQNGILASSNAGSGGATGAAGIPHFLNTHGSTHPAHHMTSYPSYMTGTEYSSTPLGFHPATSMFKATSALSRSRSKSRSNSDDCWQNISLAEISSKYYGEARLESGLQLFRSLSSEGRECVNCGATSTPLWRRDGTGHYLCNACGLYHKMNGSNRPLIKPKRRLSAARRAGTSCANCGTTTTTLWRRNQNGDPVCNACGLYFKLHNVNRPLTMKKDGIQTRNRKMSTKSKKSKKGMASMSDLLKPLDKPFPGSVYTPMHAPMATYMTSGSSLGGSFGSTVGSHMQASSGLSSGLSAGFSNTFNPSLTSQFTSSFPSIPSIPSISSSGLTLSTSSGMVGAMTSGLNLSTTPNMVGAMA</sequence>
<keyword evidence="10" id="KW-0539">Nucleus</keyword>
<dbReference type="PROSITE" id="PS00344">
    <property type="entry name" value="GATA_ZN_FINGER_1"/>
    <property type="match status" value="2"/>
</dbReference>
<organism evidence="14 15">
    <name type="scientific">Octopus vulgaris</name>
    <name type="common">Common octopus</name>
    <dbReference type="NCBI Taxonomy" id="6645"/>
    <lineage>
        <taxon>Eukaryota</taxon>
        <taxon>Metazoa</taxon>
        <taxon>Spiralia</taxon>
        <taxon>Lophotrochozoa</taxon>
        <taxon>Mollusca</taxon>
        <taxon>Cephalopoda</taxon>
        <taxon>Coleoidea</taxon>
        <taxon>Octopodiformes</taxon>
        <taxon>Octopoda</taxon>
        <taxon>Incirrata</taxon>
        <taxon>Octopodidae</taxon>
        <taxon>Octopus</taxon>
    </lineage>
</organism>
<evidence type="ECO:0000256" key="9">
    <source>
        <dbReference type="ARBA" id="ARBA00023163"/>
    </source>
</evidence>
<evidence type="ECO:0000313" key="14">
    <source>
        <dbReference type="EMBL" id="CAI9714716.1"/>
    </source>
</evidence>
<evidence type="ECO:0000256" key="10">
    <source>
        <dbReference type="ARBA" id="ARBA00023242"/>
    </source>
</evidence>
<dbReference type="SMART" id="SM00401">
    <property type="entry name" value="ZnF_GATA"/>
    <property type="match status" value="2"/>
</dbReference>
<dbReference type="GO" id="GO:0000978">
    <property type="term" value="F:RNA polymerase II cis-regulatory region sequence-specific DNA binding"/>
    <property type="evidence" value="ECO:0007669"/>
    <property type="project" value="TreeGrafter"/>
</dbReference>
<dbReference type="AlphaFoldDB" id="A0AA36AG46"/>
<protein>
    <submittedName>
        <fullName evidence="14">Transcription factor GATA-3-like isoform X1</fullName>
    </submittedName>
</protein>
<evidence type="ECO:0000256" key="2">
    <source>
        <dbReference type="ARBA" id="ARBA00022723"/>
    </source>
</evidence>
<keyword evidence="5 11" id="KW-0862">Zinc</keyword>